<dbReference type="AlphaFoldDB" id="A0A238J8J3"/>
<organism evidence="2 3">
    <name type="scientific">Pelagimonas phthalicica</name>
    <dbReference type="NCBI Taxonomy" id="1037362"/>
    <lineage>
        <taxon>Bacteria</taxon>
        <taxon>Pseudomonadati</taxon>
        <taxon>Pseudomonadota</taxon>
        <taxon>Alphaproteobacteria</taxon>
        <taxon>Rhodobacterales</taxon>
        <taxon>Roseobacteraceae</taxon>
        <taxon>Pelagimonas</taxon>
    </lineage>
</organism>
<feature type="domain" description="Methyltransferase FkbM" evidence="1">
    <location>
        <begin position="78"/>
        <end position="223"/>
    </location>
</feature>
<dbReference type="PANTHER" id="PTHR34203">
    <property type="entry name" value="METHYLTRANSFERASE, FKBM FAMILY PROTEIN"/>
    <property type="match status" value="1"/>
</dbReference>
<dbReference type="OrthoDB" id="9812600at2"/>
<evidence type="ECO:0000313" key="2">
    <source>
        <dbReference type="EMBL" id="SMX26705.1"/>
    </source>
</evidence>
<reference evidence="3" key="1">
    <citation type="submission" date="2017-05" db="EMBL/GenBank/DDBJ databases">
        <authorList>
            <person name="Rodrigo-Torres L."/>
            <person name="Arahal R. D."/>
            <person name="Lucena T."/>
        </authorList>
    </citation>
    <scope>NUCLEOTIDE SEQUENCE [LARGE SCALE GENOMIC DNA]</scope>
    <source>
        <strain evidence="3">CECT 8649</strain>
    </source>
</reference>
<accession>A0A238J8J3</accession>
<evidence type="ECO:0000259" key="1">
    <source>
        <dbReference type="Pfam" id="PF05050"/>
    </source>
</evidence>
<dbReference type="PANTHER" id="PTHR34203:SF15">
    <property type="entry name" value="SLL1173 PROTEIN"/>
    <property type="match status" value="1"/>
</dbReference>
<dbReference type="RefSeq" id="WP_099242724.1">
    <property type="nucleotide sequence ID" value="NZ_FXXP01000001.1"/>
</dbReference>
<keyword evidence="3" id="KW-1185">Reference proteome</keyword>
<dbReference type="SUPFAM" id="SSF53335">
    <property type="entry name" value="S-adenosyl-L-methionine-dependent methyltransferases"/>
    <property type="match status" value="1"/>
</dbReference>
<gene>
    <name evidence="2" type="ORF">TRP8649_00790</name>
</gene>
<dbReference type="Pfam" id="PF05050">
    <property type="entry name" value="Methyltransf_21"/>
    <property type="match status" value="1"/>
</dbReference>
<dbReference type="NCBIfam" id="TIGR01444">
    <property type="entry name" value="fkbM_fam"/>
    <property type="match status" value="1"/>
</dbReference>
<evidence type="ECO:0000313" key="3">
    <source>
        <dbReference type="Proteomes" id="UP000225972"/>
    </source>
</evidence>
<dbReference type="EMBL" id="FXXP01000001">
    <property type="protein sequence ID" value="SMX26705.1"/>
    <property type="molecule type" value="Genomic_DNA"/>
</dbReference>
<sequence>MKDLLLQDVAHDCAVNRFGFYCVPEAFQHTEVAKKLRRGEVNEPRTLELISRMVGEGDVISGGSFIGDFLPPLSSFLVPGARVHSFEPNPDAFDAASQVIALNALLNVDLHPVAVGKEEAVLPFQNMRRSGKAMGGLSKIVEEHIEGQTVEVPVTRLDDLIDAGRKISVLQLDIEGQEWPALQGAQGIITRNMPMIVVESLETTEARVDEDKLAELAPDAGYKFMGKMERNSFFLPLAARGL</sequence>
<dbReference type="Gene3D" id="3.40.50.150">
    <property type="entry name" value="Vaccinia Virus protein VP39"/>
    <property type="match status" value="1"/>
</dbReference>
<name>A0A238J8J3_9RHOB</name>
<protein>
    <recommendedName>
        <fullName evidence="1">Methyltransferase FkbM domain-containing protein</fullName>
    </recommendedName>
</protein>
<dbReference type="InterPro" id="IPR052514">
    <property type="entry name" value="SAM-dependent_MTase"/>
</dbReference>
<dbReference type="InterPro" id="IPR029063">
    <property type="entry name" value="SAM-dependent_MTases_sf"/>
</dbReference>
<proteinExistence type="predicted"/>
<dbReference type="Proteomes" id="UP000225972">
    <property type="component" value="Unassembled WGS sequence"/>
</dbReference>
<dbReference type="InterPro" id="IPR006342">
    <property type="entry name" value="FkbM_mtfrase"/>
</dbReference>